<sequence>MASKAGGGLIGMLGKFIKGPYSITGPAAHPEYNVTASYKLFQNTQMPCADQYRLVHPGEADTSLKVPHADNDKVYNINYRDRDTRRFQSKVMGGVIKRGTRPAPKELQFEEPPTLGSRPKNLNAAVPGLGAVVHPWIEEINNGWTQ</sequence>
<proteinExistence type="predicted"/>
<dbReference type="AlphaFoldDB" id="A0A7S0QTA1"/>
<name>A0A7S0QTA1_9CHLO</name>
<feature type="region of interest" description="Disordered" evidence="1">
    <location>
        <begin position="94"/>
        <end position="120"/>
    </location>
</feature>
<evidence type="ECO:0000313" key="2">
    <source>
        <dbReference type="EMBL" id="CAD8651681.1"/>
    </source>
</evidence>
<accession>A0A7S0QTA1</accession>
<gene>
    <name evidence="2" type="ORF">POBO1169_LOCUS2107</name>
</gene>
<evidence type="ECO:0000256" key="1">
    <source>
        <dbReference type="SAM" id="MobiDB-lite"/>
    </source>
</evidence>
<organism evidence="2">
    <name type="scientific">Pyramimonas obovata</name>
    <dbReference type="NCBI Taxonomy" id="1411642"/>
    <lineage>
        <taxon>Eukaryota</taxon>
        <taxon>Viridiplantae</taxon>
        <taxon>Chlorophyta</taxon>
        <taxon>Pyramimonadophyceae</taxon>
        <taxon>Pyramimonadales</taxon>
        <taxon>Pyramimonadaceae</taxon>
        <taxon>Pyramimonas</taxon>
        <taxon>Pyramimonas incertae sedis</taxon>
    </lineage>
</organism>
<dbReference type="PANTHER" id="PTHR36391">
    <property type="entry name" value="FURRY"/>
    <property type="match status" value="1"/>
</dbReference>
<reference evidence="2" key="1">
    <citation type="submission" date="2021-01" db="EMBL/GenBank/DDBJ databases">
        <authorList>
            <person name="Corre E."/>
            <person name="Pelletier E."/>
            <person name="Niang G."/>
            <person name="Scheremetjew M."/>
            <person name="Finn R."/>
            <person name="Kale V."/>
            <person name="Holt S."/>
            <person name="Cochrane G."/>
            <person name="Meng A."/>
            <person name="Brown T."/>
            <person name="Cohen L."/>
        </authorList>
    </citation>
    <scope>NUCLEOTIDE SEQUENCE</scope>
    <source>
        <strain evidence="2">CCMP722</strain>
    </source>
</reference>
<protein>
    <submittedName>
        <fullName evidence="2">Uncharacterized protein</fullName>
    </submittedName>
</protein>
<dbReference type="PANTHER" id="PTHR36391:SF1">
    <property type="entry name" value="FURRY"/>
    <property type="match status" value="1"/>
</dbReference>
<dbReference type="EMBL" id="HBFA01004160">
    <property type="protein sequence ID" value="CAD8651681.1"/>
    <property type="molecule type" value="Transcribed_RNA"/>
</dbReference>